<evidence type="ECO:0000259" key="8">
    <source>
        <dbReference type="PROSITE" id="PS51767"/>
    </source>
</evidence>
<keyword evidence="6" id="KW-1015">Disulfide bond</keyword>
<dbReference type="PROSITE" id="PS00141">
    <property type="entry name" value="ASP_PROTEASE"/>
    <property type="match status" value="1"/>
</dbReference>
<dbReference type="SUPFAM" id="SSF50630">
    <property type="entry name" value="Acid proteases"/>
    <property type="match status" value="1"/>
</dbReference>
<evidence type="ECO:0000256" key="7">
    <source>
        <dbReference type="RuleBase" id="RU000454"/>
    </source>
</evidence>
<dbReference type="Pfam" id="PF00026">
    <property type="entry name" value="Asp"/>
    <property type="match status" value="1"/>
</dbReference>
<dbReference type="InterPro" id="IPR001461">
    <property type="entry name" value="Aspartic_peptidase_A1"/>
</dbReference>
<dbReference type="InterPro" id="IPR001969">
    <property type="entry name" value="Aspartic_peptidase_AS"/>
</dbReference>
<protein>
    <submittedName>
        <fullName evidence="9">Asp-domain-containing protein</fullName>
    </submittedName>
</protein>
<evidence type="ECO:0000256" key="1">
    <source>
        <dbReference type="ARBA" id="ARBA00007447"/>
    </source>
</evidence>
<evidence type="ECO:0000256" key="2">
    <source>
        <dbReference type="ARBA" id="ARBA00022670"/>
    </source>
</evidence>
<organism evidence="9 10">
    <name type="scientific">Neolentinus lepideus HHB14362 ss-1</name>
    <dbReference type="NCBI Taxonomy" id="1314782"/>
    <lineage>
        <taxon>Eukaryota</taxon>
        <taxon>Fungi</taxon>
        <taxon>Dikarya</taxon>
        <taxon>Basidiomycota</taxon>
        <taxon>Agaricomycotina</taxon>
        <taxon>Agaricomycetes</taxon>
        <taxon>Gloeophyllales</taxon>
        <taxon>Gloeophyllaceae</taxon>
        <taxon>Neolentinus</taxon>
    </lineage>
</organism>
<accession>A0A165SHU1</accession>
<reference evidence="9 10" key="1">
    <citation type="journal article" date="2016" name="Mol. Biol. Evol.">
        <title>Comparative Genomics of Early-Diverging Mushroom-Forming Fungi Provides Insights into the Origins of Lignocellulose Decay Capabilities.</title>
        <authorList>
            <person name="Nagy L.G."/>
            <person name="Riley R."/>
            <person name="Tritt A."/>
            <person name="Adam C."/>
            <person name="Daum C."/>
            <person name="Floudas D."/>
            <person name="Sun H."/>
            <person name="Yadav J.S."/>
            <person name="Pangilinan J."/>
            <person name="Larsson K.H."/>
            <person name="Matsuura K."/>
            <person name="Barry K."/>
            <person name="Labutti K."/>
            <person name="Kuo R."/>
            <person name="Ohm R.A."/>
            <person name="Bhattacharya S.S."/>
            <person name="Shirouzu T."/>
            <person name="Yoshinaga Y."/>
            <person name="Martin F.M."/>
            <person name="Grigoriev I.V."/>
            <person name="Hibbett D.S."/>
        </authorList>
    </citation>
    <scope>NUCLEOTIDE SEQUENCE [LARGE SCALE GENOMIC DNA]</scope>
    <source>
        <strain evidence="9 10">HHB14362 ss-1</strain>
    </source>
</reference>
<feature type="active site" evidence="5">
    <location>
        <position position="97"/>
    </location>
</feature>
<proteinExistence type="inferred from homology"/>
<dbReference type="FunFam" id="2.40.70.10:FF:000115">
    <property type="entry name" value="Lysosomal aspartic protease"/>
    <property type="match status" value="1"/>
</dbReference>
<evidence type="ECO:0000256" key="3">
    <source>
        <dbReference type="ARBA" id="ARBA00022750"/>
    </source>
</evidence>
<dbReference type="PROSITE" id="PS51767">
    <property type="entry name" value="PEPTIDASE_A1"/>
    <property type="match status" value="1"/>
</dbReference>
<dbReference type="Gene3D" id="2.40.70.10">
    <property type="entry name" value="Acid Proteases"/>
    <property type="match status" value="2"/>
</dbReference>
<dbReference type="OrthoDB" id="15189at2759"/>
<evidence type="ECO:0000256" key="4">
    <source>
        <dbReference type="ARBA" id="ARBA00022801"/>
    </source>
</evidence>
<dbReference type="CDD" id="cd05471">
    <property type="entry name" value="pepsin_like"/>
    <property type="match status" value="1"/>
</dbReference>
<evidence type="ECO:0000256" key="6">
    <source>
        <dbReference type="PIRSR" id="PIRSR601461-2"/>
    </source>
</evidence>
<dbReference type="FunCoup" id="A0A165SHU1">
    <property type="interactions" value="48"/>
</dbReference>
<dbReference type="STRING" id="1314782.A0A165SHU1"/>
<evidence type="ECO:0000313" key="10">
    <source>
        <dbReference type="Proteomes" id="UP000076761"/>
    </source>
</evidence>
<dbReference type="PRINTS" id="PR00792">
    <property type="entry name" value="PEPSIN"/>
</dbReference>
<dbReference type="InterPro" id="IPR033121">
    <property type="entry name" value="PEPTIDASE_A1"/>
</dbReference>
<dbReference type="PANTHER" id="PTHR47966">
    <property type="entry name" value="BETA-SITE APP-CLEAVING ENZYME, ISOFORM A-RELATED"/>
    <property type="match status" value="1"/>
</dbReference>
<feature type="disulfide bond" evidence="6">
    <location>
        <begin position="110"/>
        <end position="114"/>
    </location>
</feature>
<evidence type="ECO:0000313" key="9">
    <source>
        <dbReference type="EMBL" id="KZT25184.1"/>
    </source>
</evidence>
<keyword evidence="2 7" id="KW-0645">Protease</keyword>
<feature type="active site" evidence="5">
    <location>
        <position position="276"/>
    </location>
</feature>
<dbReference type="InterPro" id="IPR021109">
    <property type="entry name" value="Peptidase_aspartic_dom_sf"/>
</dbReference>
<dbReference type="AlphaFoldDB" id="A0A165SHU1"/>
<gene>
    <name evidence="9" type="ORF">NEOLEDRAFT_1178602</name>
</gene>
<keyword evidence="10" id="KW-1185">Reference proteome</keyword>
<comment type="similarity">
    <text evidence="1 7">Belongs to the peptidase A1 family.</text>
</comment>
<dbReference type="GO" id="GO:0004190">
    <property type="term" value="F:aspartic-type endopeptidase activity"/>
    <property type="evidence" value="ECO:0007669"/>
    <property type="project" value="UniProtKB-KW"/>
</dbReference>
<dbReference type="EMBL" id="KV425573">
    <property type="protein sequence ID" value="KZT25184.1"/>
    <property type="molecule type" value="Genomic_DNA"/>
</dbReference>
<keyword evidence="4 7" id="KW-0378">Hydrolase</keyword>
<dbReference type="PANTHER" id="PTHR47966:SF51">
    <property type="entry name" value="BETA-SITE APP-CLEAVING ENZYME, ISOFORM A-RELATED"/>
    <property type="match status" value="1"/>
</dbReference>
<feature type="domain" description="Peptidase A1" evidence="8">
    <location>
        <begin position="79"/>
        <end position="388"/>
    </location>
</feature>
<dbReference type="InParanoid" id="A0A165SHU1"/>
<sequence>MDSSGTNIRIYKRSNGTDADGVVDIDALKAQLSASIDKFQRGADAYLKNTGQQHPLLLNDVAKRATARDALTDADNNLWYGQISVGTPPQTYTVDFDTGSSDLFLPGPTCTTNCQGHKIYNPSKSSTSSDVHRTFRLMYGDGSTVQGEQYNDTVAIAGLVAKKQRLGAANQYSTGFSSDNFPADGLLGMGFRSISQYNANPVFQNLISSHRVDQPVFAFKLANSGSELTLGGTNGNLYSGSFTYTAVTHEGYWQVKMDGATVNNQVAVTLMDAIIDTGTTLIVVDPTSARQIYASVPGAQDASTTVGNGFYTFPCDNVPSISLRFNGKAFSISPSIFNLGRVSRGSSQCVGGIVNSGQNGMEFWIIGDIFLRNVYTVFDVGQKRVGFAPLK</sequence>
<dbReference type="InterPro" id="IPR034164">
    <property type="entry name" value="Pepsin-like_dom"/>
</dbReference>
<dbReference type="GO" id="GO:0006508">
    <property type="term" value="P:proteolysis"/>
    <property type="evidence" value="ECO:0007669"/>
    <property type="project" value="UniProtKB-KW"/>
</dbReference>
<name>A0A165SHU1_9AGAM</name>
<keyword evidence="3 7" id="KW-0064">Aspartyl protease</keyword>
<evidence type="ECO:0000256" key="5">
    <source>
        <dbReference type="PIRSR" id="PIRSR601461-1"/>
    </source>
</evidence>
<dbReference type="Proteomes" id="UP000076761">
    <property type="component" value="Unassembled WGS sequence"/>
</dbReference>